<organism evidence="1">
    <name type="scientific">marine sediment metagenome</name>
    <dbReference type="NCBI Taxonomy" id="412755"/>
    <lineage>
        <taxon>unclassified sequences</taxon>
        <taxon>metagenomes</taxon>
        <taxon>ecological metagenomes</taxon>
    </lineage>
</organism>
<protein>
    <submittedName>
        <fullName evidence="1">Uncharacterized protein</fullName>
    </submittedName>
</protein>
<proteinExistence type="predicted"/>
<dbReference type="EMBL" id="LAZR01036053">
    <property type="protein sequence ID" value="KKL25866.1"/>
    <property type="molecule type" value="Genomic_DNA"/>
</dbReference>
<accession>A0A0F9E7R3</accession>
<reference evidence="1" key="1">
    <citation type="journal article" date="2015" name="Nature">
        <title>Complex archaea that bridge the gap between prokaryotes and eukaryotes.</title>
        <authorList>
            <person name="Spang A."/>
            <person name="Saw J.H."/>
            <person name="Jorgensen S.L."/>
            <person name="Zaremba-Niedzwiedzka K."/>
            <person name="Martijn J."/>
            <person name="Lind A.E."/>
            <person name="van Eijk R."/>
            <person name="Schleper C."/>
            <person name="Guy L."/>
            <person name="Ettema T.J."/>
        </authorList>
    </citation>
    <scope>NUCLEOTIDE SEQUENCE</scope>
</reference>
<name>A0A0F9E7R3_9ZZZZ</name>
<comment type="caution">
    <text evidence="1">The sequence shown here is derived from an EMBL/GenBank/DDBJ whole genome shotgun (WGS) entry which is preliminary data.</text>
</comment>
<evidence type="ECO:0000313" key="1">
    <source>
        <dbReference type="EMBL" id="KKL25866.1"/>
    </source>
</evidence>
<dbReference type="AlphaFoldDB" id="A0A0F9E7R3"/>
<sequence>MYFRTCSYLKERIKLINILKLNKIVEMGEKGILELITLQKKELNL</sequence>
<gene>
    <name evidence="1" type="ORF">LCGC14_2401000</name>
</gene>